<keyword evidence="2 10" id="KW-0132">Cell division</keyword>
<evidence type="ECO:0000313" key="14">
    <source>
        <dbReference type="RefSeq" id="XP_023559607.1"/>
    </source>
</evidence>
<dbReference type="Gene3D" id="1.25.10.10">
    <property type="entry name" value="Leucine-rich Repeat Variant"/>
    <property type="match status" value="2"/>
</dbReference>
<comment type="subunit">
    <text evidence="10">Component of the condensin-2 complex.</text>
</comment>
<dbReference type="PANTHER" id="PTHR14222">
    <property type="entry name" value="CONDENSIN"/>
    <property type="match status" value="1"/>
</dbReference>
<gene>
    <name evidence="14" type="primary">Ncapd3</name>
</gene>
<comment type="function">
    <text evidence="8">Regulatory subunit of the condensin-2 complex, a complex which establishes mitotic chromosome architecture and is involved in physical rigidity of the chromatid axis. May promote the resolution of double-strand DNA catenanes (intertwines) between sister chromatids. Condensin-mediated compaction likely increases tension in catenated sister chromatids, providing directionality for type II topoisomerase-mediated strand exchanges toward chromatid decatenation. Specifically required for decatenation of centromeric ultrafine DNA bridges during anaphase. Early in neurogenesis, may play an essential role to ensure accurate mitotic chromosome condensation in neuron stem cells, ultimately affecting neuron pool and cortex size.</text>
</comment>
<dbReference type="GO" id="GO:0000779">
    <property type="term" value="C:condensed chromosome, centromeric region"/>
    <property type="evidence" value="ECO:0007669"/>
    <property type="project" value="UniProtKB-UniRule"/>
</dbReference>
<keyword evidence="4 10" id="KW-0498">Mitosis</keyword>
<dbReference type="FunFam" id="1.25.10.10:FF:000319">
    <property type="entry name" value="Condensin-2 complex subunit D3"/>
    <property type="match status" value="1"/>
</dbReference>
<evidence type="ECO:0000256" key="10">
    <source>
        <dbReference type="PIRNR" id="PIRNR036508"/>
    </source>
</evidence>
<protein>
    <recommendedName>
        <fullName evidence="9 10">Condensin-2 complex subunit D3</fullName>
    </recommendedName>
</protein>
<name>A0A6P6DHT7_OCTDE</name>
<feature type="domain" description="Condensin complex subunit 1 C-terminal" evidence="12">
    <location>
        <begin position="958"/>
        <end position="1127"/>
    </location>
</feature>
<dbReference type="SUPFAM" id="SSF48371">
    <property type="entry name" value="ARM repeat"/>
    <property type="match status" value="1"/>
</dbReference>
<evidence type="ECO:0000313" key="13">
    <source>
        <dbReference type="Proteomes" id="UP000515203"/>
    </source>
</evidence>
<dbReference type="GO" id="GO:0000796">
    <property type="term" value="C:condensin complex"/>
    <property type="evidence" value="ECO:0007669"/>
    <property type="project" value="UniProtKB-UniRule"/>
</dbReference>
<keyword evidence="13" id="KW-1185">Reference proteome</keyword>
<evidence type="ECO:0000256" key="5">
    <source>
        <dbReference type="ARBA" id="ARBA00023067"/>
    </source>
</evidence>
<reference evidence="14" key="1">
    <citation type="submission" date="2025-08" db="UniProtKB">
        <authorList>
            <consortium name="RefSeq"/>
        </authorList>
    </citation>
    <scope>IDENTIFICATION</scope>
</reference>
<evidence type="ECO:0000256" key="6">
    <source>
        <dbReference type="ARBA" id="ARBA00023242"/>
    </source>
</evidence>
<dbReference type="CTD" id="23310"/>
<evidence type="ECO:0000256" key="2">
    <source>
        <dbReference type="ARBA" id="ARBA00022618"/>
    </source>
</evidence>
<dbReference type="FunCoup" id="A0A6P6DHT7">
    <property type="interactions" value="1345"/>
</dbReference>
<dbReference type="PANTHER" id="PTHR14222:SF1">
    <property type="entry name" value="CONDENSIN-2 COMPLEX SUBUNIT D3"/>
    <property type="match status" value="1"/>
</dbReference>
<dbReference type="InterPro" id="IPR011989">
    <property type="entry name" value="ARM-like"/>
</dbReference>
<sequence>MVALRGLGSGLQPWCPLDLSPEWVDTVWELDFTETEPLDPNAEAQIIDTGLSAFTKLYESLLPFATEEHGCSESVWTFFTENSVSHSTLVALLYHFVQIVHKKDASVQYREYGLHAAGLYFLLLEIPGSVANQVFHPVMFDKCIQILKKSWPQESNLNRKRKKEQPRNTEVNSRGARKRGRPRRKDDSEMDEIIEEEGDEENIYFSPRDLCRIRNAIFDLLKNFLRLLPKFSLKEKPHCVQTCIQVFVALTNFEPVLHEFHVTQARNLSQAKYIPELAYYGLYLLCSTIHEEGDKVIGCIFHQILNVLLMLEVGEGSHHAPLAITSQVISHKNQAVQFISSLVDELKERVFPVLRILLQHICAKVTDRAEYRTSAAQSLVYLLSKLPCGEYATFISWLYKYSRSSKIAHRVFTLDVVLALLELPEREVDGTLPLEHQKFLRHKFLVQEIMFDRCLDKAPTVRSKALSSFARCLELSVHSTSESILELLVSNPTVSETGIHPGTLSRMSSAFSCQKQTVNPCEPAKESNRDSCGPMVGSRERCVMAVLRRRTQDEKSNVRRSALQVLVSILKHCDILAVEEDLTILQAHCRDPALSVRKQALQSLTELLTAQPRCVPVQKAWLSGVIPAVMDCESTAQEKALECLDQLLLQNIKHRSKFHEGDDGQALAWALLTRLTAECQELSRYLNKAFPIWSKKDKFSSTFINNVISHTGTEHSAPAWMLLSKIAGSSPTLDSTQIMQSWEKISSQQNPNSNTLGHILCVIGHIAKHLPESTRDRVTDVVKCKLNGFQWSLGLISSAVDTLQSLCRASAKTPMEEQERLRQVCGDVLSSCEQHLSSVVLKEDRAGTMDQDLLVKYIFTLGDIAQLCPARVEKRVFFLIQSFLASSADFDHLLPSQGSGDAPAAPLPSQVRGSIVPSVIRAHAVITLGKLCLQNEDLAKKSIPALVRELEVCEDAAVRNNVVIVLSDLCMRYTALVDKYIPHVSLCLKDPDPFIRKQTLVLLTNLLQEEFVKWKGSLFFRFVSTLVDSHPDIASFGEFCLAHLLLRRTPAMFFQHFIECIFHFNSYEKHEKYNKFPQSEREKQLFSLKGKTNKQSRMKLYKFLLEHFTDEQRFNITSKICLSILACFADGVLPLDMEASELLSDTFEVLSSKEIKLLAMRAKPDNLLLLEEDEVALANIVMQEAQKQLISQVQKRNFIENIIPIIISLKTMLEENKIPALRGLMYYLREVMQDYRDEVRDFFAVDKQLASELEYDLKKYSEQLTPEQELAKHAGVDRGPAGDTRAQATQVAPGLEAVPAAFGQKPAMVSPALSWPTAAGSSANHAREAGSPQISVPRVGTVSLSTIAILNSVKKAVESKNRRCSRSVGVLPFSLSPSSPEKPDGHASSCSVAQESSGSVDWITKRAISTPEKSISEVTFGAGVSYIETSQTPLPAKGKFPLSFLPHPPAAFESLDKVNLCFLSDKPESQRQGNDILCLSLPEKPPAKPQQWNVTSPARSKGSPASRRRSLRKAPLKTAN</sequence>
<dbReference type="InterPro" id="IPR012371">
    <property type="entry name" value="NCAPD3"/>
</dbReference>
<keyword evidence="6 10" id="KW-0539">Nucleus</keyword>
<dbReference type="GO" id="GO:0007076">
    <property type="term" value="P:mitotic chromosome condensation"/>
    <property type="evidence" value="ECO:0007669"/>
    <property type="project" value="UniProtKB-UniRule"/>
</dbReference>
<dbReference type="GO" id="GO:0010032">
    <property type="term" value="P:meiotic chromosome condensation"/>
    <property type="evidence" value="ECO:0007669"/>
    <property type="project" value="TreeGrafter"/>
</dbReference>
<evidence type="ECO:0000256" key="1">
    <source>
        <dbReference type="ARBA" id="ARBA00004123"/>
    </source>
</evidence>
<feature type="region of interest" description="Disordered" evidence="11">
    <location>
        <begin position="1479"/>
        <end position="1520"/>
    </location>
</feature>
<evidence type="ECO:0000259" key="12">
    <source>
        <dbReference type="Pfam" id="PF12717"/>
    </source>
</evidence>
<dbReference type="Proteomes" id="UP000515203">
    <property type="component" value="Unplaced"/>
</dbReference>
<evidence type="ECO:0000256" key="4">
    <source>
        <dbReference type="ARBA" id="ARBA00022776"/>
    </source>
</evidence>
<dbReference type="InParanoid" id="A0A6P6DHT7"/>
<dbReference type="GO" id="GO:0031981">
    <property type="term" value="C:nuclear lumen"/>
    <property type="evidence" value="ECO:0007669"/>
    <property type="project" value="UniProtKB-ARBA"/>
</dbReference>
<evidence type="ECO:0000256" key="3">
    <source>
        <dbReference type="ARBA" id="ARBA00022737"/>
    </source>
</evidence>
<evidence type="ECO:0000256" key="9">
    <source>
        <dbReference type="ARBA" id="ARBA00072693"/>
    </source>
</evidence>
<organism evidence="13 14">
    <name type="scientific">Octodon degus</name>
    <name type="common">Degu</name>
    <name type="synonym">Sciurus degus</name>
    <dbReference type="NCBI Taxonomy" id="10160"/>
    <lineage>
        <taxon>Eukaryota</taxon>
        <taxon>Metazoa</taxon>
        <taxon>Chordata</taxon>
        <taxon>Craniata</taxon>
        <taxon>Vertebrata</taxon>
        <taxon>Euteleostomi</taxon>
        <taxon>Mammalia</taxon>
        <taxon>Eutheria</taxon>
        <taxon>Euarchontoglires</taxon>
        <taxon>Glires</taxon>
        <taxon>Rodentia</taxon>
        <taxon>Hystricomorpha</taxon>
        <taxon>Octodontidae</taxon>
        <taxon>Octodon</taxon>
    </lineage>
</organism>
<keyword evidence="3" id="KW-0677">Repeat</keyword>
<dbReference type="FunFam" id="1.25.10.10:FF:000345">
    <property type="entry name" value="Condensin-2 complex subunit D3"/>
    <property type="match status" value="1"/>
</dbReference>
<feature type="compositionally biased region" description="Basic residues" evidence="11">
    <location>
        <begin position="1506"/>
        <end position="1520"/>
    </location>
</feature>
<evidence type="ECO:0000256" key="8">
    <source>
        <dbReference type="ARBA" id="ARBA00057333"/>
    </source>
</evidence>
<evidence type="ECO:0000256" key="11">
    <source>
        <dbReference type="SAM" id="MobiDB-lite"/>
    </source>
</evidence>
<comment type="subcellular location">
    <subcellularLocation>
        <location evidence="1 10">Nucleus</location>
    </subcellularLocation>
</comment>
<keyword evidence="7 10" id="KW-0131">Cell cycle</keyword>
<feature type="region of interest" description="Disordered" evidence="11">
    <location>
        <begin position="155"/>
        <end position="192"/>
    </location>
</feature>
<dbReference type="PIRSF" id="PIRSF036508">
    <property type="entry name" value="Condns_HCP-6"/>
    <property type="match status" value="1"/>
</dbReference>
<dbReference type="GO" id="GO:0051301">
    <property type="term" value="P:cell division"/>
    <property type="evidence" value="ECO:0007669"/>
    <property type="project" value="UniProtKB-UniRule"/>
</dbReference>
<dbReference type="Pfam" id="PF12717">
    <property type="entry name" value="Cnd1"/>
    <property type="match status" value="1"/>
</dbReference>
<keyword evidence="5 10" id="KW-0226">DNA condensation</keyword>
<accession>A0A6P6DHT7</accession>
<dbReference type="InterPro" id="IPR032682">
    <property type="entry name" value="Cnd1_C"/>
</dbReference>
<dbReference type="RefSeq" id="XP_023559607.1">
    <property type="nucleotide sequence ID" value="XM_023703839.1"/>
</dbReference>
<dbReference type="InterPro" id="IPR016024">
    <property type="entry name" value="ARM-type_fold"/>
</dbReference>
<dbReference type="GO" id="GO:0042393">
    <property type="term" value="F:histone binding"/>
    <property type="evidence" value="ECO:0007669"/>
    <property type="project" value="TreeGrafter"/>
</dbReference>
<feature type="region of interest" description="Disordered" evidence="11">
    <location>
        <begin position="1372"/>
        <end position="1393"/>
    </location>
</feature>
<dbReference type="FunFam" id="1.25.10.10:FF:000613">
    <property type="entry name" value="Condensin-2 complex subunit D3"/>
    <property type="match status" value="1"/>
</dbReference>
<dbReference type="InterPro" id="IPR026971">
    <property type="entry name" value="CND1/NCAPD3"/>
</dbReference>
<dbReference type="OrthoDB" id="10263978at2759"/>
<proteinExistence type="predicted"/>
<dbReference type="GeneID" id="101590423"/>
<evidence type="ECO:0000256" key="7">
    <source>
        <dbReference type="ARBA" id="ARBA00023306"/>
    </source>
</evidence>